<evidence type="ECO:0000256" key="4">
    <source>
        <dbReference type="ARBA" id="ARBA00023172"/>
    </source>
</evidence>
<proteinExistence type="inferred from homology"/>
<organism evidence="7 8">
    <name type="scientific">Sphingomonas metalli</name>
    <dbReference type="NCBI Taxonomy" id="1779358"/>
    <lineage>
        <taxon>Bacteria</taxon>
        <taxon>Pseudomonadati</taxon>
        <taxon>Pseudomonadota</taxon>
        <taxon>Alphaproteobacteria</taxon>
        <taxon>Sphingomonadales</taxon>
        <taxon>Sphingomonadaceae</taxon>
        <taxon>Sphingomonas</taxon>
    </lineage>
</organism>
<dbReference type="InterPro" id="IPR053876">
    <property type="entry name" value="Phage_int_M"/>
</dbReference>
<name>A0A916TFJ0_9SPHN</name>
<evidence type="ECO:0000259" key="6">
    <source>
        <dbReference type="PROSITE" id="PS51898"/>
    </source>
</evidence>
<evidence type="ECO:0000256" key="3">
    <source>
        <dbReference type="ARBA" id="ARBA00023125"/>
    </source>
</evidence>
<accession>A0A916TFJ0</accession>
<dbReference type="InterPro" id="IPR010998">
    <property type="entry name" value="Integrase_recombinase_N"/>
</dbReference>
<gene>
    <name evidence="7" type="ORF">GCM10011380_35640</name>
</gene>
<keyword evidence="4" id="KW-0233">DNA recombination</keyword>
<dbReference type="Proteomes" id="UP000623067">
    <property type="component" value="Unassembled WGS sequence"/>
</dbReference>
<evidence type="ECO:0000256" key="1">
    <source>
        <dbReference type="ARBA" id="ARBA00008857"/>
    </source>
</evidence>
<dbReference type="InterPro" id="IPR038488">
    <property type="entry name" value="Integrase_DNA-bd_sf"/>
</dbReference>
<keyword evidence="8" id="KW-1185">Reference proteome</keyword>
<dbReference type="AlphaFoldDB" id="A0A916TFJ0"/>
<dbReference type="InterPro" id="IPR002104">
    <property type="entry name" value="Integrase_catalytic"/>
</dbReference>
<keyword evidence="3" id="KW-0238">DNA-binding</keyword>
<comment type="caution">
    <text evidence="7">The sequence shown here is derived from an EMBL/GenBank/DDBJ whole genome shotgun (WGS) entry which is preliminary data.</text>
</comment>
<dbReference type="InterPro" id="IPR025166">
    <property type="entry name" value="Integrase_DNA_bind_dom"/>
</dbReference>
<dbReference type="GO" id="GO:0006310">
    <property type="term" value="P:DNA recombination"/>
    <property type="evidence" value="ECO:0007669"/>
    <property type="project" value="UniProtKB-KW"/>
</dbReference>
<dbReference type="Gene3D" id="1.10.443.10">
    <property type="entry name" value="Intergrase catalytic core"/>
    <property type="match status" value="1"/>
</dbReference>
<evidence type="ECO:0000313" key="7">
    <source>
        <dbReference type="EMBL" id="GGB43020.1"/>
    </source>
</evidence>
<dbReference type="Pfam" id="PF13356">
    <property type="entry name" value="Arm-DNA-bind_3"/>
    <property type="match status" value="1"/>
</dbReference>
<evidence type="ECO:0000256" key="2">
    <source>
        <dbReference type="ARBA" id="ARBA00022908"/>
    </source>
</evidence>
<comment type="similarity">
    <text evidence="1">Belongs to the 'phage' integrase family.</text>
</comment>
<dbReference type="Gene3D" id="1.10.150.130">
    <property type="match status" value="1"/>
</dbReference>
<reference evidence="7" key="2">
    <citation type="submission" date="2020-09" db="EMBL/GenBank/DDBJ databases">
        <authorList>
            <person name="Sun Q."/>
            <person name="Zhou Y."/>
        </authorList>
    </citation>
    <scope>NUCLEOTIDE SEQUENCE</scope>
    <source>
        <strain evidence="7">CGMCC 1.15330</strain>
    </source>
</reference>
<dbReference type="GO" id="GO:0015074">
    <property type="term" value="P:DNA integration"/>
    <property type="evidence" value="ECO:0007669"/>
    <property type="project" value="UniProtKB-KW"/>
</dbReference>
<feature type="domain" description="Tyr recombinase" evidence="6">
    <location>
        <begin position="198"/>
        <end position="357"/>
    </location>
</feature>
<dbReference type="GO" id="GO:0003677">
    <property type="term" value="F:DNA binding"/>
    <property type="evidence" value="ECO:0007669"/>
    <property type="project" value="UniProtKB-KW"/>
</dbReference>
<dbReference type="EMBL" id="BMIH01000007">
    <property type="protein sequence ID" value="GGB43020.1"/>
    <property type="molecule type" value="Genomic_DNA"/>
</dbReference>
<dbReference type="RefSeq" id="WP_188661115.1">
    <property type="nucleotide sequence ID" value="NZ_BMIH01000007.1"/>
</dbReference>
<feature type="region of interest" description="Disordered" evidence="5">
    <location>
        <begin position="330"/>
        <end position="357"/>
    </location>
</feature>
<dbReference type="Pfam" id="PF22022">
    <property type="entry name" value="Phage_int_M"/>
    <property type="match status" value="1"/>
</dbReference>
<dbReference type="InterPro" id="IPR011010">
    <property type="entry name" value="DNA_brk_join_enz"/>
</dbReference>
<feature type="compositionally biased region" description="Basic and acidic residues" evidence="5">
    <location>
        <begin position="330"/>
        <end position="342"/>
    </location>
</feature>
<dbReference type="PROSITE" id="PS51898">
    <property type="entry name" value="TYR_RECOMBINASE"/>
    <property type="match status" value="1"/>
</dbReference>
<protein>
    <submittedName>
        <fullName evidence="7">Bacteriophage P4 integrase</fullName>
    </submittedName>
</protein>
<evidence type="ECO:0000313" key="8">
    <source>
        <dbReference type="Proteomes" id="UP000623067"/>
    </source>
</evidence>
<dbReference type="InterPro" id="IPR050808">
    <property type="entry name" value="Phage_Integrase"/>
</dbReference>
<sequence length="357" mass="39583">MGQLTAMKIKTLTEPGRYTDGDGLMLIVATGGARSWMLRARIDGKRRDIGLGSLKVLTLAEARVKAAELRRQIAQGFDPIAERKKVEDPVPSFREAATLVHEEHKAAWKNGKHQDQWINTLTTYAFPKLGDRLVNDIEGPIIRDVLAPIWLAKPETARRVRQRIGAVLDWSYAKGYRPTEAPMRSLSKGLPRQPRKAGHFAAMPFTDVPKLIARLRERSSVGRLAMEALILTAARSGEIRGATWNEVDLEAGMWTVPAERMKMGKVHHVPLAPEAVDVFRRAEALRAPCSDLVFPGQRLKNQLSDMTLLKVKRHASPLVAPLVAKASEAKRQTGGDLNHDRPISPPCPLASFGRTFS</sequence>
<dbReference type="PANTHER" id="PTHR30629">
    <property type="entry name" value="PROPHAGE INTEGRASE"/>
    <property type="match status" value="1"/>
</dbReference>
<reference evidence="7" key="1">
    <citation type="journal article" date="2014" name="Int. J. Syst. Evol. Microbiol.">
        <title>Complete genome sequence of Corynebacterium casei LMG S-19264T (=DSM 44701T), isolated from a smear-ripened cheese.</title>
        <authorList>
            <consortium name="US DOE Joint Genome Institute (JGI-PGF)"/>
            <person name="Walter F."/>
            <person name="Albersmeier A."/>
            <person name="Kalinowski J."/>
            <person name="Ruckert C."/>
        </authorList>
    </citation>
    <scope>NUCLEOTIDE SEQUENCE</scope>
    <source>
        <strain evidence="7">CGMCC 1.15330</strain>
    </source>
</reference>
<dbReference type="SUPFAM" id="SSF56349">
    <property type="entry name" value="DNA breaking-rejoining enzymes"/>
    <property type="match status" value="1"/>
</dbReference>
<dbReference type="InterPro" id="IPR013762">
    <property type="entry name" value="Integrase-like_cat_sf"/>
</dbReference>
<evidence type="ECO:0000256" key="5">
    <source>
        <dbReference type="SAM" id="MobiDB-lite"/>
    </source>
</evidence>
<dbReference type="PANTHER" id="PTHR30629:SF2">
    <property type="entry name" value="PROPHAGE INTEGRASE INTS-RELATED"/>
    <property type="match status" value="1"/>
</dbReference>
<dbReference type="Gene3D" id="3.30.160.390">
    <property type="entry name" value="Integrase, DNA-binding domain"/>
    <property type="match status" value="1"/>
</dbReference>
<dbReference type="Pfam" id="PF00589">
    <property type="entry name" value="Phage_integrase"/>
    <property type="match status" value="1"/>
</dbReference>
<keyword evidence="2" id="KW-0229">DNA integration</keyword>